<protein>
    <submittedName>
        <fullName evidence="1">Uncharacterized protein</fullName>
    </submittedName>
</protein>
<name>A0A7R9BS47_9CRUS</name>
<dbReference type="Proteomes" id="UP000678499">
    <property type="component" value="Unassembled WGS sequence"/>
</dbReference>
<accession>A0A7R9BS47</accession>
<dbReference type="EMBL" id="CAJPEX010002233">
    <property type="protein sequence ID" value="CAG0920688.1"/>
    <property type="molecule type" value="Genomic_DNA"/>
</dbReference>
<keyword evidence="2" id="KW-1185">Reference proteome</keyword>
<proteinExistence type="predicted"/>
<reference evidence="1" key="1">
    <citation type="submission" date="2020-11" db="EMBL/GenBank/DDBJ databases">
        <authorList>
            <person name="Tran Van P."/>
        </authorList>
    </citation>
    <scope>NUCLEOTIDE SEQUENCE</scope>
</reference>
<dbReference type="AlphaFoldDB" id="A0A7R9BS47"/>
<evidence type="ECO:0000313" key="1">
    <source>
        <dbReference type="EMBL" id="CAD7280536.1"/>
    </source>
</evidence>
<organism evidence="1">
    <name type="scientific">Notodromas monacha</name>
    <dbReference type="NCBI Taxonomy" id="399045"/>
    <lineage>
        <taxon>Eukaryota</taxon>
        <taxon>Metazoa</taxon>
        <taxon>Ecdysozoa</taxon>
        <taxon>Arthropoda</taxon>
        <taxon>Crustacea</taxon>
        <taxon>Oligostraca</taxon>
        <taxon>Ostracoda</taxon>
        <taxon>Podocopa</taxon>
        <taxon>Podocopida</taxon>
        <taxon>Cypridocopina</taxon>
        <taxon>Cypridoidea</taxon>
        <taxon>Cyprididae</taxon>
        <taxon>Notodromas</taxon>
    </lineage>
</organism>
<dbReference type="EMBL" id="OA884270">
    <property type="protein sequence ID" value="CAD7280536.1"/>
    <property type="molecule type" value="Genomic_DNA"/>
</dbReference>
<gene>
    <name evidence="1" type="ORF">NMOB1V02_LOCUS8195</name>
</gene>
<evidence type="ECO:0000313" key="2">
    <source>
        <dbReference type="Proteomes" id="UP000678499"/>
    </source>
</evidence>
<sequence>MDSEKFLSSFCIPDPSQMWEYQIGNIWCEGRIALASNATESSSGDQQYSMNESYKSPANAAAVRLLASLEATNSIGLVENARQSSNIEEGYKFESRLVIPVKKRSELVEVDAFLLDKTIWKDLILWIEQNWKPPNGKKAISCFMLRFFQHRMMVQIYCVNSKTQHCKGREGYKFESRLVIPVKKRSELVEVDAFLLDKTIRKDLILWIEQNWKPPNRKKAISCFMLRFFQHLMMAQIYCVNSKTQHCKGRERQKDIIKTVQERDSQPFTQEQDNPLILDHDMYPVNLQHCLNQPELRIPLNKLPGFYALIENFAALHLKDDNMPKLRTFINKVLRKLRNAERNTWKEALGLKERSIDGADSTQLTNNFAANYESAKSLKELKNVFIGNSKEQTELIRVVLENKN</sequence>